<comment type="caution">
    <text evidence="6">The sequence shown here is derived from an EMBL/GenBank/DDBJ whole genome shotgun (WGS) entry which is preliminary data.</text>
</comment>
<feature type="compositionally biased region" description="Polar residues" evidence="3">
    <location>
        <begin position="652"/>
        <end position="662"/>
    </location>
</feature>
<dbReference type="Gene3D" id="1.10.530.10">
    <property type="match status" value="1"/>
</dbReference>
<keyword evidence="2" id="KW-0732">Signal</keyword>
<dbReference type="InterPro" id="IPR023346">
    <property type="entry name" value="Lysozyme-like_dom_sf"/>
</dbReference>
<sequence>MTIIPTRHNSLLAKPKLLLWRFLIIILSLSPEASAQVISNTQRVQQRLLYIEAIQATENNDTINFQRLYQQLAGYPLRPYLEYHQLLKNFGTIDDADVGLFLRANTGSLIAERLQYLWLRHKVQLQDWPGFIKHDDETRFQSTDMQCARLLAHSGNNVIAPNLHNSVRQLWAQNGTLHEQCLILFSNALQQAIIADDDIWARYLSLFKSNTDNANTLYFYLNPKDQHLANQLLKARSSPEQASTIYSGLSLNENLLVSAYAIKKLAELSPPQAMLLLPETKLTKQAYEKSAYYIAWQITLESPGDAYQWLKTIDTEFQHPALTEFKITLALTNNHWQEISSLIEQLPHTLQMSPRWQYWSIRAQEKSSPSESARWQKHYQALAQQRNYYGFLAAARSKTPPQFNDQSQPLTPQITHTNGIFQQNASLRRAIELYHFGATKLARREWQHGIASLNPSQQRMVAVAAHHNQLHHQSVQTIIQAQLWDHLNLRFPTAYRYFVKVASESTQIHPSWLFAIIRQESQFDPGHRSSVGEIGLMQLQIKHGQSHERSKTLLDPRINIQLGARYFKQLLDRFNNNYSLACAAYEAGPDIIESWVEKNRQITDLDQWIESIPYQQVRHYVQNTLVFNAIYRYLLGQPSMILADHQRFPASESSDFLTSSPYLSLPGKRRPQE</sequence>
<protein>
    <submittedName>
        <fullName evidence="6">Soluble lytic murein transglycosylase</fullName>
    </submittedName>
</protein>
<dbReference type="PANTHER" id="PTHR37423">
    <property type="entry name" value="SOLUBLE LYTIC MUREIN TRANSGLYCOSYLASE-RELATED"/>
    <property type="match status" value="1"/>
</dbReference>
<feature type="domain" description="Lytic transglycosylase superhelical linker" evidence="5">
    <location>
        <begin position="422"/>
        <end position="487"/>
    </location>
</feature>
<dbReference type="Pfam" id="PF14718">
    <property type="entry name" value="SLT_L"/>
    <property type="match status" value="1"/>
</dbReference>
<dbReference type="CDD" id="cd13401">
    <property type="entry name" value="Slt70-like"/>
    <property type="match status" value="1"/>
</dbReference>
<dbReference type="Gene3D" id="1.10.1240.20">
    <property type="entry name" value="Lytic transglycosylase, superhelical linker domain"/>
    <property type="match status" value="1"/>
</dbReference>
<evidence type="ECO:0000313" key="6">
    <source>
        <dbReference type="EMBL" id="ROS00316.1"/>
    </source>
</evidence>
<dbReference type="InterPro" id="IPR008939">
    <property type="entry name" value="Lytic_TGlycosylase_superhlx_U"/>
</dbReference>
<dbReference type="PANTHER" id="PTHR37423:SF5">
    <property type="entry name" value="SOLUBLE LYTIC MUREIN TRANSGLYCOSYLASE"/>
    <property type="match status" value="1"/>
</dbReference>
<evidence type="ECO:0000256" key="1">
    <source>
        <dbReference type="ARBA" id="ARBA00007734"/>
    </source>
</evidence>
<dbReference type="Proteomes" id="UP000275394">
    <property type="component" value="Unassembled WGS sequence"/>
</dbReference>
<dbReference type="AlphaFoldDB" id="A0A3N2DKK0"/>
<dbReference type="Gene3D" id="1.25.20.10">
    <property type="entry name" value="Bacterial muramidases"/>
    <property type="match status" value="1"/>
</dbReference>
<keyword evidence="7" id="KW-1185">Reference proteome</keyword>
<evidence type="ECO:0000259" key="4">
    <source>
        <dbReference type="Pfam" id="PF01464"/>
    </source>
</evidence>
<dbReference type="InterPro" id="IPR008258">
    <property type="entry name" value="Transglycosylase_SLT_dom_1"/>
</dbReference>
<dbReference type="InterPro" id="IPR012289">
    <property type="entry name" value="Lytic_TGlycosylase_superhlx_L"/>
</dbReference>
<reference evidence="6 7" key="1">
    <citation type="submission" date="2018-11" db="EMBL/GenBank/DDBJ databases">
        <title>Genomic Encyclopedia of Type Strains, Phase IV (KMG-IV): sequencing the most valuable type-strain genomes for metagenomic binning, comparative biology and taxonomic classification.</title>
        <authorList>
            <person name="Goeker M."/>
        </authorList>
    </citation>
    <scope>NUCLEOTIDE SEQUENCE [LARGE SCALE GENOMIC DNA]</scope>
    <source>
        <strain evidence="6 7">DSM 100316</strain>
    </source>
</reference>
<feature type="region of interest" description="Disordered" evidence="3">
    <location>
        <begin position="652"/>
        <end position="673"/>
    </location>
</feature>
<evidence type="ECO:0000256" key="3">
    <source>
        <dbReference type="SAM" id="MobiDB-lite"/>
    </source>
</evidence>
<gene>
    <name evidence="6" type="ORF">EDC56_2962</name>
</gene>
<dbReference type="EMBL" id="RKHR01000005">
    <property type="protein sequence ID" value="ROS00316.1"/>
    <property type="molecule type" value="Genomic_DNA"/>
</dbReference>
<dbReference type="GO" id="GO:0004553">
    <property type="term" value="F:hydrolase activity, hydrolyzing O-glycosyl compounds"/>
    <property type="evidence" value="ECO:0007669"/>
    <property type="project" value="InterPro"/>
</dbReference>
<evidence type="ECO:0000313" key="7">
    <source>
        <dbReference type="Proteomes" id="UP000275394"/>
    </source>
</evidence>
<comment type="similarity">
    <text evidence="1">Belongs to the transglycosylase Slt family.</text>
</comment>
<name>A0A3N2DKK0_9GAMM</name>
<dbReference type="SUPFAM" id="SSF53955">
    <property type="entry name" value="Lysozyme-like"/>
    <property type="match status" value="1"/>
</dbReference>
<dbReference type="GO" id="GO:0042597">
    <property type="term" value="C:periplasmic space"/>
    <property type="evidence" value="ECO:0007669"/>
    <property type="project" value="InterPro"/>
</dbReference>
<dbReference type="Pfam" id="PF01464">
    <property type="entry name" value="SLT"/>
    <property type="match status" value="1"/>
</dbReference>
<organism evidence="6 7">
    <name type="scientific">Sinobacterium caligoides</name>
    <dbReference type="NCBI Taxonomy" id="933926"/>
    <lineage>
        <taxon>Bacteria</taxon>
        <taxon>Pseudomonadati</taxon>
        <taxon>Pseudomonadota</taxon>
        <taxon>Gammaproteobacteria</taxon>
        <taxon>Cellvibrionales</taxon>
        <taxon>Spongiibacteraceae</taxon>
        <taxon>Sinobacterium</taxon>
    </lineage>
</organism>
<proteinExistence type="inferred from homology"/>
<accession>A0A3N2DKK0</accession>
<evidence type="ECO:0000256" key="2">
    <source>
        <dbReference type="ARBA" id="ARBA00022729"/>
    </source>
</evidence>
<dbReference type="InterPro" id="IPR037061">
    <property type="entry name" value="Lytic_TGlycoase_superhlx_L_sf"/>
</dbReference>
<dbReference type="SUPFAM" id="SSF48435">
    <property type="entry name" value="Bacterial muramidases"/>
    <property type="match status" value="1"/>
</dbReference>
<evidence type="ECO:0000259" key="5">
    <source>
        <dbReference type="Pfam" id="PF14718"/>
    </source>
</evidence>
<feature type="domain" description="Transglycosylase SLT" evidence="4">
    <location>
        <begin position="501"/>
        <end position="601"/>
    </location>
</feature>